<evidence type="ECO:0000313" key="5">
    <source>
        <dbReference type="EMBL" id="ACO46839.1"/>
    </source>
</evidence>
<dbReference type="AlphaFoldDB" id="C1CXC2"/>
<proteinExistence type="inferred from homology"/>
<dbReference type="OrthoDB" id="9787476at2"/>
<name>C1CXC2_DEIDV</name>
<comment type="similarity">
    <text evidence="3">Belongs to the Nudix hydrolase family.</text>
</comment>
<keyword evidence="2 3" id="KW-0378">Hydrolase</keyword>
<reference evidence="5 6" key="1">
    <citation type="journal article" date="2009" name="PLoS Genet.">
        <title>Alliance of proteomics and genomics to unravel the specificities of Sahara bacterium Deinococcus deserti.</title>
        <authorList>
            <person name="de Groot A."/>
            <person name="Dulermo R."/>
            <person name="Ortet P."/>
            <person name="Blanchard L."/>
            <person name="Guerin P."/>
            <person name="Fernandez B."/>
            <person name="Vacherie B."/>
            <person name="Dossat C."/>
            <person name="Jolivet E."/>
            <person name="Siguier P."/>
            <person name="Chandler M."/>
            <person name="Barakat M."/>
            <person name="Dedieu A."/>
            <person name="Barbe V."/>
            <person name="Heulin T."/>
            <person name="Sommer S."/>
            <person name="Achouak W."/>
            <person name="Armengaud J."/>
        </authorList>
    </citation>
    <scope>NUCLEOTIDE SEQUENCE [LARGE SCALE GENOMIC DNA]</scope>
    <source>
        <strain evidence="6">DSM 17065 / CIP 109153 / LMG 22923 / VCD115</strain>
    </source>
</reference>
<dbReference type="PANTHER" id="PTHR43046">
    <property type="entry name" value="GDP-MANNOSE MANNOSYL HYDROLASE"/>
    <property type="match status" value="1"/>
</dbReference>
<dbReference type="InterPro" id="IPR048157">
    <property type="entry name" value="Nud_hyd_Dein"/>
</dbReference>
<dbReference type="InterPro" id="IPR000086">
    <property type="entry name" value="NUDIX_hydrolase_dom"/>
</dbReference>
<evidence type="ECO:0000256" key="1">
    <source>
        <dbReference type="ARBA" id="ARBA00001946"/>
    </source>
</evidence>
<sequence length="159" mass="17839">MQFGESFHLPVTHRAAGMVVLNRAGDILLVRERGVSGQMGKAGLWHLPSGTVEPGENPQDAAVREAWEEAGIRVRLLKFLGALLGRFPDGVLVLRHAWLAEPTEGSVFRPVLRQEVAEVRYVSETEFLGLYAAGEIRMYHTKLFYEEALRERKKQKAEA</sequence>
<evidence type="ECO:0000256" key="3">
    <source>
        <dbReference type="RuleBase" id="RU003476"/>
    </source>
</evidence>
<protein>
    <submittedName>
        <fullName evidence="5">Putative NUDIX hydrolase</fullName>
    </submittedName>
</protein>
<dbReference type="InterPro" id="IPR020476">
    <property type="entry name" value="Nudix_hydrolase"/>
</dbReference>
<dbReference type="InterPro" id="IPR020084">
    <property type="entry name" value="NUDIX_hydrolase_CS"/>
</dbReference>
<dbReference type="Gene3D" id="3.90.79.10">
    <property type="entry name" value="Nucleoside Triphosphate Pyrophosphohydrolase"/>
    <property type="match status" value="1"/>
</dbReference>
<evidence type="ECO:0000256" key="2">
    <source>
        <dbReference type="ARBA" id="ARBA00022801"/>
    </source>
</evidence>
<dbReference type="RefSeq" id="WP_012693961.1">
    <property type="nucleotide sequence ID" value="NC_012526.1"/>
</dbReference>
<dbReference type="PROSITE" id="PS00893">
    <property type="entry name" value="NUDIX_BOX"/>
    <property type="match status" value="1"/>
</dbReference>
<evidence type="ECO:0000313" key="6">
    <source>
        <dbReference type="Proteomes" id="UP000002208"/>
    </source>
</evidence>
<dbReference type="KEGG" id="ddr:Deide_18510"/>
<dbReference type="PaxDb" id="546414-Deide_18510"/>
<dbReference type="HOGENOM" id="CLU_1692614_0_0_0"/>
<accession>C1CXC2</accession>
<dbReference type="GO" id="GO:0016787">
    <property type="term" value="F:hydrolase activity"/>
    <property type="evidence" value="ECO:0007669"/>
    <property type="project" value="UniProtKB-KW"/>
</dbReference>
<dbReference type="CDD" id="cd04700">
    <property type="entry name" value="NUDIX_DR1025_like"/>
    <property type="match status" value="1"/>
</dbReference>
<keyword evidence="6" id="KW-1185">Reference proteome</keyword>
<organism evidence="5 6">
    <name type="scientific">Deinococcus deserti (strain DSM 17065 / CIP 109153 / LMG 22923 / VCD115)</name>
    <dbReference type="NCBI Taxonomy" id="546414"/>
    <lineage>
        <taxon>Bacteria</taxon>
        <taxon>Thermotogati</taxon>
        <taxon>Deinococcota</taxon>
        <taxon>Deinococci</taxon>
        <taxon>Deinococcales</taxon>
        <taxon>Deinococcaceae</taxon>
        <taxon>Deinococcus</taxon>
    </lineage>
</organism>
<evidence type="ECO:0000259" key="4">
    <source>
        <dbReference type="PROSITE" id="PS51462"/>
    </source>
</evidence>
<dbReference type="PRINTS" id="PR00502">
    <property type="entry name" value="NUDIXFAMILY"/>
</dbReference>
<dbReference type="InterPro" id="IPR015797">
    <property type="entry name" value="NUDIX_hydrolase-like_dom_sf"/>
</dbReference>
<dbReference type="eggNOG" id="COG1051">
    <property type="taxonomic scope" value="Bacteria"/>
</dbReference>
<dbReference type="PROSITE" id="PS51462">
    <property type="entry name" value="NUDIX"/>
    <property type="match status" value="1"/>
</dbReference>
<feature type="domain" description="Nudix hydrolase" evidence="4">
    <location>
        <begin position="11"/>
        <end position="144"/>
    </location>
</feature>
<dbReference type="EMBL" id="CP001114">
    <property type="protein sequence ID" value="ACO46839.1"/>
    <property type="molecule type" value="Genomic_DNA"/>
</dbReference>
<gene>
    <name evidence="5" type="ordered locus">Deide_18510</name>
</gene>
<dbReference type="PANTHER" id="PTHR43046:SF16">
    <property type="entry name" value="ADP-RIBOSE PYROPHOSPHATASE YJHB-RELATED"/>
    <property type="match status" value="1"/>
</dbReference>
<dbReference type="Proteomes" id="UP000002208">
    <property type="component" value="Chromosome"/>
</dbReference>
<dbReference type="SUPFAM" id="SSF55811">
    <property type="entry name" value="Nudix"/>
    <property type="match status" value="1"/>
</dbReference>
<comment type="cofactor">
    <cofactor evidence="1">
        <name>Mg(2+)</name>
        <dbReference type="ChEBI" id="CHEBI:18420"/>
    </cofactor>
</comment>
<dbReference type="Pfam" id="PF00293">
    <property type="entry name" value="NUDIX"/>
    <property type="match status" value="1"/>
</dbReference>
<dbReference type="STRING" id="546414.Deide_18510"/>
<dbReference type="NCBIfam" id="NF041652">
    <property type="entry name" value="Nud_hyd_Dein"/>
    <property type="match status" value="1"/>
</dbReference>